<feature type="region of interest" description="Disordered" evidence="2">
    <location>
        <begin position="1"/>
        <end position="24"/>
    </location>
</feature>
<feature type="coiled-coil region" evidence="1">
    <location>
        <begin position="244"/>
        <end position="271"/>
    </location>
</feature>
<organism evidence="3 4">
    <name type="scientific">Blattamonas nauphoetae</name>
    <dbReference type="NCBI Taxonomy" id="2049346"/>
    <lineage>
        <taxon>Eukaryota</taxon>
        <taxon>Metamonada</taxon>
        <taxon>Preaxostyla</taxon>
        <taxon>Oxymonadida</taxon>
        <taxon>Blattamonas</taxon>
    </lineage>
</organism>
<protein>
    <submittedName>
        <fullName evidence="3">Uncharacterized protein</fullName>
    </submittedName>
</protein>
<evidence type="ECO:0000313" key="3">
    <source>
        <dbReference type="EMBL" id="KAK2950556.1"/>
    </source>
</evidence>
<sequence length="461" mass="51479">MGAEESHQAEEDLKTECENQKKDQAKIKQLEQQLALARVNPQTDSKSRIGASAISKYDRSQWKVTRNVFTTQHTDHMTCLSYTYSEVVARMSLTIKEHVNGLFTVGIVTSNKINEALTKYFLHVEGGAGWELQPKFCCAMQSEKGIDTDEGCLPFKKGQRLVLEADGRVGKRTLKLSQDGVTQPTFFQNIPVPFRFAVHLLGENAAFEMESIEVVEEPQMVGGTVPLTMGETNTPKGRIRLYELNTMQEKRKKDQAKIKQLEKQLALAQAKTHSDPQSRKGASAISEYDRSQWEVTGRVFTAKYTGHLTCLSYKYGEVVVRMSLTIKEHVNGLFTVGIVTSNKINEALTKYFLHVEGGAGWELQPKFCCAMQSEKGIDTDEGCLPFKKGQRLVLEADGRVGWQTLKLSQDGVTQPTYFQNIPVPFRFAVHLLGENAAFEIESIEVVEKPQLVGGTVALTMG</sequence>
<keyword evidence="1" id="KW-0175">Coiled coil</keyword>
<accession>A0ABQ9XDJ0</accession>
<gene>
    <name evidence="3" type="ORF">BLNAU_14550</name>
</gene>
<evidence type="ECO:0000313" key="4">
    <source>
        <dbReference type="Proteomes" id="UP001281761"/>
    </source>
</evidence>
<comment type="caution">
    <text evidence="3">The sequence shown here is derived from an EMBL/GenBank/DDBJ whole genome shotgun (WGS) entry which is preliminary data.</text>
</comment>
<evidence type="ECO:0000256" key="1">
    <source>
        <dbReference type="SAM" id="Coils"/>
    </source>
</evidence>
<proteinExistence type="predicted"/>
<keyword evidence="4" id="KW-1185">Reference proteome</keyword>
<dbReference type="EMBL" id="JARBJD010000134">
    <property type="protein sequence ID" value="KAK2950556.1"/>
    <property type="molecule type" value="Genomic_DNA"/>
</dbReference>
<dbReference type="Proteomes" id="UP001281761">
    <property type="component" value="Unassembled WGS sequence"/>
</dbReference>
<reference evidence="3 4" key="1">
    <citation type="journal article" date="2022" name="bioRxiv">
        <title>Genomics of Preaxostyla Flagellates Illuminates Evolutionary Transitions and the Path Towards Mitochondrial Loss.</title>
        <authorList>
            <person name="Novak L.V.F."/>
            <person name="Treitli S.C."/>
            <person name="Pyrih J."/>
            <person name="Halakuc P."/>
            <person name="Pipaliya S.V."/>
            <person name="Vacek V."/>
            <person name="Brzon O."/>
            <person name="Soukal P."/>
            <person name="Eme L."/>
            <person name="Dacks J.B."/>
            <person name="Karnkowska A."/>
            <person name="Elias M."/>
            <person name="Hampl V."/>
        </authorList>
    </citation>
    <scope>NUCLEOTIDE SEQUENCE [LARGE SCALE GENOMIC DNA]</scope>
    <source>
        <strain evidence="3">NAU3</strain>
        <tissue evidence="3">Gut</tissue>
    </source>
</reference>
<name>A0ABQ9XDJ0_9EUKA</name>
<evidence type="ECO:0000256" key="2">
    <source>
        <dbReference type="SAM" id="MobiDB-lite"/>
    </source>
</evidence>